<gene>
    <name evidence="2" type="ORF">FEF27_12950</name>
</gene>
<feature type="transmembrane region" description="Helical" evidence="1">
    <location>
        <begin position="48"/>
        <end position="69"/>
    </location>
</feature>
<sequence length="230" mass="26608">MSTSSEDRSLSGESLGWLSWVATIGGVVAFIVMAASESARKFYESYYLGGWSLAFLLVIMGPCFVRSLARRKTASLKNQLQDRIEDLSREDWRRDLGLLQERMAGWELDSNFHVYLVEHVDHKRLPDQFVRQLEHQIRRWNRDSRELWDPEVAKVWTRCRDAAEAYDEWITFYMFSDDSNSALHVAPEWSSTDPERYREAFEVLGKAARELAEALAGVYRVQHAPGAPRS</sequence>
<organism evidence="2 3">
    <name type="scientific">Nesterenkonia sphaerica</name>
    <dbReference type="NCBI Taxonomy" id="1804988"/>
    <lineage>
        <taxon>Bacteria</taxon>
        <taxon>Bacillati</taxon>
        <taxon>Actinomycetota</taxon>
        <taxon>Actinomycetes</taxon>
        <taxon>Micrococcales</taxon>
        <taxon>Micrococcaceae</taxon>
        <taxon>Nesterenkonia</taxon>
    </lineage>
</organism>
<protein>
    <recommendedName>
        <fullName evidence="4">DUF4760 domain-containing protein</fullName>
    </recommendedName>
</protein>
<accession>A0A5R8ZWE2</accession>
<feature type="transmembrane region" description="Helical" evidence="1">
    <location>
        <begin position="15"/>
        <end position="36"/>
    </location>
</feature>
<dbReference type="EMBL" id="VAWA01000043">
    <property type="protein sequence ID" value="TLP70580.1"/>
    <property type="molecule type" value="Genomic_DNA"/>
</dbReference>
<dbReference type="RefSeq" id="WP_138171300.1">
    <property type="nucleotide sequence ID" value="NZ_VAWA01000043.1"/>
</dbReference>
<reference evidence="2 3" key="1">
    <citation type="submission" date="2019-05" db="EMBL/GenBank/DDBJ databases">
        <title>Nesterenkonia sp. GY239, isolated from the Southern Atlantic Ocean.</title>
        <authorList>
            <person name="Zhang G."/>
        </authorList>
    </citation>
    <scope>NUCLEOTIDE SEQUENCE [LARGE SCALE GENOMIC DNA]</scope>
    <source>
        <strain evidence="2 3">GY239</strain>
    </source>
</reference>
<proteinExistence type="predicted"/>
<keyword evidence="3" id="KW-1185">Reference proteome</keyword>
<evidence type="ECO:0000313" key="2">
    <source>
        <dbReference type="EMBL" id="TLP70580.1"/>
    </source>
</evidence>
<dbReference type="OrthoDB" id="4315400at2"/>
<keyword evidence="1" id="KW-0812">Transmembrane</keyword>
<name>A0A5R8ZWE2_9MICC</name>
<keyword evidence="1" id="KW-0472">Membrane</keyword>
<keyword evidence="1" id="KW-1133">Transmembrane helix</keyword>
<dbReference type="AlphaFoldDB" id="A0A5R8ZWE2"/>
<dbReference type="Proteomes" id="UP000306544">
    <property type="component" value="Unassembled WGS sequence"/>
</dbReference>
<evidence type="ECO:0000313" key="3">
    <source>
        <dbReference type="Proteomes" id="UP000306544"/>
    </source>
</evidence>
<comment type="caution">
    <text evidence="2">The sequence shown here is derived from an EMBL/GenBank/DDBJ whole genome shotgun (WGS) entry which is preliminary data.</text>
</comment>
<evidence type="ECO:0008006" key="4">
    <source>
        <dbReference type="Google" id="ProtNLM"/>
    </source>
</evidence>
<evidence type="ECO:0000256" key="1">
    <source>
        <dbReference type="SAM" id="Phobius"/>
    </source>
</evidence>